<dbReference type="SMART" id="SM00894">
    <property type="entry name" value="Excalibur"/>
    <property type="match status" value="1"/>
</dbReference>
<dbReference type="PROSITE" id="PS50830">
    <property type="entry name" value="TNASE_3"/>
    <property type="match status" value="1"/>
</dbReference>
<dbReference type="EMBL" id="BK015984">
    <property type="protein sequence ID" value="DAF88320.1"/>
    <property type="molecule type" value="Genomic_DNA"/>
</dbReference>
<evidence type="ECO:0000256" key="3">
    <source>
        <dbReference type="ARBA" id="ARBA00022801"/>
    </source>
</evidence>
<proteinExistence type="predicted"/>
<dbReference type="InterPro" id="IPR008613">
    <property type="entry name" value="Excalibur_Ca-bd_domain"/>
</dbReference>
<evidence type="ECO:0000256" key="1">
    <source>
        <dbReference type="ARBA" id="ARBA00022722"/>
    </source>
</evidence>
<evidence type="ECO:0000259" key="6">
    <source>
        <dbReference type="PROSITE" id="PS50830"/>
    </source>
</evidence>
<dbReference type="SMART" id="SM00318">
    <property type="entry name" value="SNc"/>
    <property type="match status" value="1"/>
</dbReference>
<evidence type="ECO:0000256" key="4">
    <source>
        <dbReference type="SAM" id="MobiDB-lite"/>
    </source>
</evidence>
<dbReference type="InterPro" id="IPR016071">
    <property type="entry name" value="Staphylococal_nuclease_OB-fold"/>
</dbReference>
<dbReference type="GO" id="GO:0016787">
    <property type="term" value="F:hydrolase activity"/>
    <property type="evidence" value="ECO:0007669"/>
    <property type="project" value="UniProtKB-KW"/>
</dbReference>
<feature type="region of interest" description="Disordered" evidence="4">
    <location>
        <begin position="96"/>
        <end position="123"/>
    </location>
</feature>
<keyword evidence="2" id="KW-0255">Endonuclease</keyword>
<dbReference type="SUPFAM" id="SSF50199">
    <property type="entry name" value="Staphylococcal nuclease"/>
    <property type="match status" value="1"/>
</dbReference>
<dbReference type="PANTHER" id="PTHR12302:SF3">
    <property type="entry name" value="SERINE_THREONINE-PROTEIN KINASE 31"/>
    <property type="match status" value="1"/>
</dbReference>
<accession>A0A8S5U1I0</accession>
<feature type="transmembrane region" description="Helical" evidence="5">
    <location>
        <begin position="73"/>
        <end position="90"/>
    </location>
</feature>
<dbReference type="PANTHER" id="PTHR12302">
    <property type="entry name" value="EBNA2 BINDING PROTEIN P100"/>
    <property type="match status" value="1"/>
</dbReference>
<dbReference type="Pfam" id="PF05901">
    <property type="entry name" value="Excalibur"/>
    <property type="match status" value="1"/>
</dbReference>
<evidence type="ECO:0000256" key="2">
    <source>
        <dbReference type="ARBA" id="ARBA00022759"/>
    </source>
</evidence>
<feature type="compositionally biased region" description="Low complexity" evidence="4">
    <location>
        <begin position="279"/>
        <end position="295"/>
    </location>
</feature>
<keyword evidence="1" id="KW-0540">Nuclease</keyword>
<evidence type="ECO:0000256" key="5">
    <source>
        <dbReference type="SAM" id="Phobius"/>
    </source>
</evidence>
<reference evidence="7" key="1">
    <citation type="journal article" date="2021" name="Proc. Natl. Acad. Sci. U.S.A.">
        <title>A Catalog of Tens of Thousands of Viruses from Human Metagenomes Reveals Hidden Associations with Chronic Diseases.</title>
        <authorList>
            <person name="Tisza M.J."/>
            <person name="Buck C.B."/>
        </authorList>
    </citation>
    <scope>NUCLEOTIDE SEQUENCE</scope>
    <source>
        <strain evidence="7">Ctu3o5</strain>
    </source>
</reference>
<keyword evidence="5" id="KW-0812">Transmembrane</keyword>
<protein>
    <submittedName>
        <fullName evidence="7">Nuclease</fullName>
    </submittedName>
</protein>
<dbReference type="Gene3D" id="2.40.50.90">
    <property type="match status" value="1"/>
</dbReference>
<feature type="region of interest" description="Disordered" evidence="4">
    <location>
        <begin position="258"/>
        <end position="339"/>
    </location>
</feature>
<feature type="transmembrane region" description="Helical" evidence="5">
    <location>
        <begin position="45"/>
        <end position="61"/>
    </location>
</feature>
<feature type="domain" description="TNase-like" evidence="6">
    <location>
        <begin position="136"/>
        <end position="268"/>
    </location>
</feature>
<evidence type="ECO:0000313" key="7">
    <source>
        <dbReference type="EMBL" id="DAF88320.1"/>
    </source>
</evidence>
<keyword evidence="5" id="KW-0472">Membrane</keyword>
<keyword evidence="5" id="KW-1133">Transmembrane helix</keyword>
<dbReference type="GO" id="GO:0004519">
    <property type="term" value="F:endonuclease activity"/>
    <property type="evidence" value="ECO:0007669"/>
    <property type="project" value="UniProtKB-KW"/>
</dbReference>
<feature type="transmembrane region" description="Helical" evidence="5">
    <location>
        <begin position="20"/>
        <end position="39"/>
    </location>
</feature>
<keyword evidence="3" id="KW-0378">Hydrolase</keyword>
<organism evidence="7">
    <name type="scientific">Myoviridae sp. ctu3o5</name>
    <dbReference type="NCBI Taxonomy" id="2825198"/>
    <lineage>
        <taxon>Viruses</taxon>
        <taxon>Duplodnaviria</taxon>
        <taxon>Heunggongvirae</taxon>
        <taxon>Uroviricota</taxon>
        <taxon>Caudoviricetes</taxon>
    </lineage>
</organism>
<sequence>MKSTISPIDKKNVNFELEELFPAWFYVIAIIIFICRLPSGLMDAISSTFMISSVLLLGNAVFKWKKLNNTSRIVALCVVFCAFCVGGALSNNNQVAEQQKSNTQTTQPEQAQKQPEKQPEAPKFNPALAQDANFQQGEKDTVTEVIDGDTIRTSNHAKIRLVGLDTPETKHPRKPVQCFGREASQKMNDLVAGKTVYLVADPTQSSKDKYGRDLFYIYLEDGTNVAYTMIREGYGHEYTYNSNPHRWQSQFREAQRLAREENKGLWSPSTCSGNTEKSAAQQTAPAAPAPQQTQPSDVSFSSCKEARAAGYSNMRRGEPGYSPDLDRDGDGVACESRRR</sequence>
<feature type="compositionally biased region" description="Low complexity" evidence="4">
    <location>
        <begin position="103"/>
        <end position="113"/>
    </location>
</feature>
<dbReference type="Pfam" id="PF00565">
    <property type="entry name" value="SNase"/>
    <property type="match status" value="1"/>
</dbReference>
<dbReference type="InterPro" id="IPR035437">
    <property type="entry name" value="SNase_OB-fold_sf"/>
</dbReference>
<name>A0A8S5U1I0_9CAUD</name>
<feature type="compositionally biased region" description="Polar residues" evidence="4">
    <location>
        <begin position="267"/>
        <end position="278"/>
    </location>
</feature>